<evidence type="ECO:0000313" key="2">
    <source>
        <dbReference type="Proteomes" id="UP000886667"/>
    </source>
</evidence>
<reference evidence="1" key="1">
    <citation type="journal article" date="2021" name="Proc. Natl. Acad. Sci. U.S.A.">
        <title>Global biogeography of chemosynthetic symbionts reveals both localized and globally distributed symbiont groups. .</title>
        <authorList>
            <person name="Osvatic J.T."/>
            <person name="Wilkins L.G.E."/>
            <person name="Leibrecht L."/>
            <person name="Leray M."/>
            <person name="Zauner S."/>
            <person name="Polzin J."/>
            <person name="Camacho Y."/>
            <person name="Gros O."/>
            <person name="van Gils J.A."/>
            <person name="Eisen J.A."/>
            <person name="Petersen J.M."/>
            <person name="Yuen B."/>
        </authorList>
    </citation>
    <scope>NUCLEOTIDE SEQUENCE</scope>
    <source>
        <strain evidence="1">MAGclacostrist064TRANS</strain>
    </source>
</reference>
<dbReference type="EMBL" id="JAEPCM010000851">
    <property type="protein sequence ID" value="MCG7949123.1"/>
    <property type="molecule type" value="Genomic_DNA"/>
</dbReference>
<dbReference type="AlphaFoldDB" id="A0A9E4N7X1"/>
<comment type="caution">
    <text evidence="1">The sequence shown here is derived from an EMBL/GenBank/DDBJ whole genome shotgun (WGS) entry which is preliminary data.</text>
</comment>
<evidence type="ECO:0000313" key="1">
    <source>
        <dbReference type="EMBL" id="MCG7949123.1"/>
    </source>
</evidence>
<dbReference type="Proteomes" id="UP000886667">
    <property type="component" value="Unassembled WGS sequence"/>
</dbReference>
<proteinExistence type="predicted"/>
<name>A0A9E4N7X1_9GAMM</name>
<protein>
    <submittedName>
        <fullName evidence="1">Uncharacterized protein</fullName>
    </submittedName>
</protein>
<sequence length="96" mass="10510">MREDGAVYRFRHQGAAFDRVMDVLSMGFASGSGSVTVSDLNTNTDTFKKTKARVIKRLRNEGAINTADYLQDAICIHSNGTITIHNLDNVGCLIFG</sequence>
<gene>
    <name evidence="1" type="ORF">JAZ07_22530</name>
</gene>
<accession>A0A9E4N7X1</accession>
<organism evidence="1 2">
    <name type="scientific">Candidatus Thiodiazotropha taylori</name>
    <dbReference type="NCBI Taxonomy" id="2792791"/>
    <lineage>
        <taxon>Bacteria</taxon>
        <taxon>Pseudomonadati</taxon>
        <taxon>Pseudomonadota</taxon>
        <taxon>Gammaproteobacteria</taxon>
        <taxon>Chromatiales</taxon>
        <taxon>Sedimenticolaceae</taxon>
        <taxon>Candidatus Thiodiazotropha</taxon>
    </lineage>
</organism>